<name>A0ABR3A7K9_9AGAR</name>
<keyword evidence="2" id="KW-1185">Reference proteome</keyword>
<dbReference type="Gene3D" id="1.10.630.10">
    <property type="entry name" value="Cytochrome P450"/>
    <property type="match status" value="1"/>
</dbReference>
<sequence length="407" mass="46127">MDSEIVKVKDLAVKLFPTAGQPGLKVILHISERGPLGLLELEERNDINLYVRRAVGVRHGRIQLFDSEPDLPFNIPREFHLAEYDPKEITEVSFKDPVDLMLAYRATSFDIITGYLFAQKPSALEYGGFSHSLLIAMVDAMLGIWLLKYLPLTSIFLVARLPDWIVKLRSGKRTGKRHGSMDGKRVIFDAFLDPEWLAKHGDTKEEEGQDTKLGSPWIVPYPELMDECSGTQFAGTDTIGNACTIGTFYLLSDRAILKKLRKELDEIWKDADDCVLLEKLEKPPYLLRFSAPGAWNEISRFPKDGKWYLQTLSPTPESLAAVWNPQEASKRRTRFGPYFSRKAVLELESTIQNNVISSCLFLIHACYKPDSKFQVNKLVDKIASHMSSQQPVDLVLAHIEKRQSISS</sequence>
<proteinExistence type="predicted"/>
<comment type="caution">
    <text evidence="1">The sequence shown here is derived from an EMBL/GenBank/DDBJ whole genome shotgun (WGS) entry which is preliminary data.</text>
</comment>
<reference evidence="1 2" key="1">
    <citation type="submission" date="2024-05" db="EMBL/GenBank/DDBJ databases">
        <title>A draft genome resource for the thread blight pathogen Marasmius tenuissimus strain MS-2.</title>
        <authorList>
            <person name="Yulfo-Soto G.E."/>
            <person name="Baruah I.K."/>
            <person name="Amoako-Attah I."/>
            <person name="Bukari Y."/>
            <person name="Meinhardt L.W."/>
            <person name="Bailey B.A."/>
            <person name="Cohen S.P."/>
        </authorList>
    </citation>
    <scope>NUCLEOTIDE SEQUENCE [LARGE SCALE GENOMIC DNA]</scope>
    <source>
        <strain evidence="1 2">MS-2</strain>
    </source>
</reference>
<evidence type="ECO:0000313" key="2">
    <source>
        <dbReference type="Proteomes" id="UP001437256"/>
    </source>
</evidence>
<organism evidence="1 2">
    <name type="scientific">Marasmius tenuissimus</name>
    <dbReference type="NCBI Taxonomy" id="585030"/>
    <lineage>
        <taxon>Eukaryota</taxon>
        <taxon>Fungi</taxon>
        <taxon>Dikarya</taxon>
        <taxon>Basidiomycota</taxon>
        <taxon>Agaricomycotina</taxon>
        <taxon>Agaricomycetes</taxon>
        <taxon>Agaricomycetidae</taxon>
        <taxon>Agaricales</taxon>
        <taxon>Marasmiineae</taxon>
        <taxon>Marasmiaceae</taxon>
        <taxon>Marasmius</taxon>
    </lineage>
</organism>
<evidence type="ECO:0000313" key="1">
    <source>
        <dbReference type="EMBL" id="KAL0068964.1"/>
    </source>
</evidence>
<dbReference type="EMBL" id="JBBXMP010000015">
    <property type="protein sequence ID" value="KAL0068964.1"/>
    <property type="molecule type" value="Genomic_DNA"/>
</dbReference>
<dbReference type="Proteomes" id="UP001437256">
    <property type="component" value="Unassembled WGS sequence"/>
</dbReference>
<protein>
    <submittedName>
        <fullName evidence="1">Uncharacterized protein</fullName>
    </submittedName>
</protein>
<gene>
    <name evidence="1" type="ORF">AAF712_003957</name>
</gene>
<dbReference type="SUPFAM" id="SSF48264">
    <property type="entry name" value="Cytochrome P450"/>
    <property type="match status" value="1"/>
</dbReference>
<accession>A0ABR3A7K9</accession>
<dbReference type="InterPro" id="IPR036396">
    <property type="entry name" value="Cyt_P450_sf"/>
</dbReference>